<evidence type="ECO:0000256" key="5">
    <source>
        <dbReference type="SAM" id="MobiDB-lite"/>
    </source>
</evidence>
<dbReference type="EMBL" id="VWPH01000004">
    <property type="protein sequence ID" value="KAA5835116.1"/>
    <property type="molecule type" value="Genomic_DNA"/>
</dbReference>
<keyword evidence="8" id="KW-1185">Reference proteome</keyword>
<reference evidence="7 8" key="1">
    <citation type="submission" date="2019-09" db="EMBL/GenBank/DDBJ databases">
        <title>Draft genome sequence of the thermophilic Saccharopolyspora hirsuta VKM Ac-666T.</title>
        <authorList>
            <person name="Lobastova T.G."/>
            <person name="Fokina V."/>
            <person name="Bragin E.Y."/>
            <person name="Shtratnikova V.Y."/>
            <person name="Starodumova I.P."/>
            <person name="Tarlachkov S.V."/>
            <person name="Donova M.V."/>
        </authorList>
    </citation>
    <scope>NUCLEOTIDE SEQUENCE [LARGE SCALE GENOMIC DNA]</scope>
    <source>
        <strain evidence="7 8">VKM Ac-666</strain>
    </source>
</reference>
<evidence type="ECO:0000313" key="7">
    <source>
        <dbReference type="EMBL" id="KAA5835116.1"/>
    </source>
</evidence>
<gene>
    <name evidence="7" type="ORF">F1721_09990</name>
</gene>
<dbReference type="CDD" id="cd06849">
    <property type="entry name" value="lipoyl_domain"/>
    <property type="match status" value="1"/>
</dbReference>
<dbReference type="PROSITE" id="PS00189">
    <property type="entry name" value="LIPOYL"/>
    <property type="match status" value="1"/>
</dbReference>
<dbReference type="SUPFAM" id="SSF51230">
    <property type="entry name" value="Single hybrid motif"/>
    <property type="match status" value="1"/>
</dbReference>
<dbReference type="PANTHER" id="PTHR43178">
    <property type="entry name" value="DIHYDROLIPOAMIDE ACETYLTRANSFERASE COMPONENT OF PYRUVATE DEHYDROGENASE COMPLEX"/>
    <property type="match status" value="1"/>
</dbReference>
<comment type="cofactor">
    <cofactor evidence="1">
        <name>(R)-lipoate</name>
        <dbReference type="ChEBI" id="CHEBI:83088"/>
    </cofactor>
</comment>
<organism evidence="7 8">
    <name type="scientific">Saccharopolyspora hirsuta</name>
    <dbReference type="NCBI Taxonomy" id="1837"/>
    <lineage>
        <taxon>Bacteria</taxon>
        <taxon>Bacillati</taxon>
        <taxon>Actinomycetota</taxon>
        <taxon>Actinomycetes</taxon>
        <taxon>Pseudonocardiales</taxon>
        <taxon>Pseudonocardiaceae</taxon>
        <taxon>Saccharopolyspora</taxon>
    </lineage>
</organism>
<evidence type="ECO:0000256" key="4">
    <source>
        <dbReference type="ARBA" id="ARBA00023315"/>
    </source>
</evidence>
<protein>
    <submittedName>
        <fullName evidence="7">Biotin attachment protein</fullName>
    </submittedName>
</protein>
<name>A0A5M7BXZ5_SACHI</name>
<dbReference type="PANTHER" id="PTHR43178:SF5">
    <property type="entry name" value="LIPOAMIDE ACYLTRANSFERASE COMPONENT OF BRANCHED-CHAIN ALPHA-KETO ACID DEHYDROGENASE COMPLEX, MITOCHONDRIAL"/>
    <property type="match status" value="1"/>
</dbReference>
<dbReference type="OrthoDB" id="9805770at2"/>
<dbReference type="Proteomes" id="UP000323946">
    <property type="component" value="Unassembled WGS sequence"/>
</dbReference>
<evidence type="ECO:0000256" key="3">
    <source>
        <dbReference type="ARBA" id="ARBA00022823"/>
    </source>
</evidence>
<proteinExistence type="predicted"/>
<dbReference type="GO" id="GO:0016407">
    <property type="term" value="F:acetyltransferase activity"/>
    <property type="evidence" value="ECO:0007669"/>
    <property type="project" value="TreeGrafter"/>
</dbReference>
<dbReference type="SMR" id="A0A5M7BXZ5"/>
<evidence type="ECO:0000256" key="1">
    <source>
        <dbReference type="ARBA" id="ARBA00001938"/>
    </source>
</evidence>
<dbReference type="InterPro" id="IPR000089">
    <property type="entry name" value="Biotin_lipoyl"/>
</dbReference>
<accession>A0A5M7BXZ5</accession>
<comment type="caution">
    <text evidence="7">The sequence shown here is derived from an EMBL/GenBank/DDBJ whole genome shotgun (WGS) entry which is preliminary data.</text>
</comment>
<sequence length="107" mass="11702">MAEVTFPLPDLGEGLISARVLEWLVEEGDWVERNAPLVELETTKSAVEIPSPQSGWVARLHVGADEELAVGESLVTFTVSDEQAGIVGTVPEEKKPQRRVRLTPPED</sequence>
<evidence type="ECO:0000256" key="2">
    <source>
        <dbReference type="ARBA" id="ARBA00022679"/>
    </source>
</evidence>
<feature type="region of interest" description="Disordered" evidence="5">
    <location>
        <begin position="88"/>
        <end position="107"/>
    </location>
</feature>
<dbReference type="RefSeq" id="WP_150066312.1">
    <property type="nucleotide sequence ID" value="NZ_JBEPDJ010000002.1"/>
</dbReference>
<dbReference type="InterPro" id="IPR011053">
    <property type="entry name" value="Single_hybrid_motif"/>
</dbReference>
<dbReference type="InterPro" id="IPR003016">
    <property type="entry name" value="2-oxoA_DH_lipoyl-BS"/>
</dbReference>
<dbReference type="GO" id="GO:0005737">
    <property type="term" value="C:cytoplasm"/>
    <property type="evidence" value="ECO:0007669"/>
    <property type="project" value="TreeGrafter"/>
</dbReference>
<dbReference type="Gene3D" id="2.40.50.100">
    <property type="match status" value="1"/>
</dbReference>
<keyword evidence="3" id="KW-0450">Lipoyl</keyword>
<keyword evidence="4" id="KW-0012">Acyltransferase</keyword>
<dbReference type="InterPro" id="IPR050743">
    <property type="entry name" value="2-oxoacid_DH_E2_comp"/>
</dbReference>
<feature type="domain" description="Lipoyl-binding" evidence="6">
    <location>
        <begin position="3"/>
        <end position="78"/>
    </location>
</feature>
<dbReference type="AlphaFoldDB" id="A0A5M7BXZ5"/>
<keyword evidence="2" id="KW-0808">Transferase</keyword>
<evidence type="ECO:0000313" key="8">
    <source>
        <dbReference type="Proteomes" id="UP000323946"/>
    </source>
</evidence>
<dbReference type="Pfam" id="PF00364">
    <property type="entry name" value="Biotin_lipoyl"/>
    <property type="match status" value="1"/>
</dbReference>
<dbReference type="GO" id="GO:0031405">
    <property type="term" value="F:lipoic acid binding"/>
    <property type="evidence" value="ECO:0007669"/>
    <property type="project" value="TreeGrafter"/>
</dbReference>
<dbReference type="PROSITE" id="PS50968">
    <property type="entry name" value="BIOTINYL_LIPOYL"/>
    <property type="match status" value="1"/>
</dbReference>
<evidence type="ECO:0000259" key="6">
    <source>
        <dbReference type="PROSITE" id="PS50968"/>
    </source>
</evidence>